<dbReference type="PANTHER" id="PTHR13309">
    <property type="entry name" value="NUCLEAR FRAGILE X MENTAL RETARDATION PROTEIN INTERACTING PROTEIN 1"/>
    <property type="match status" value="1"/>
</dbReference>
<comment type="caution">
    <text evidence="3">The sequence shown here is derived from an EMBL/GenBank/DDBJ whole genome shotgun (WGS) entry which is preliminary data.</text>
</comment>
<evidence type="ECO:0000313" key="4">
    <source>
        <dbReference type="Proteomes" id="UP000616885"/>
    </source>
</evidence>
<feature type="domain" description="FMR1-interacting protein 1 conserved" evidence="2">
    <location>
        <begin position="319"/>
        <end position="351"/>
    </location>
</feature>
<name>A0A8H7K9T9_BIOOC</name>
<organism evidence="3 4">
    <name type="scientific">Bionectria ochroleuca</name>
    <name type="common">Gliocladium roseum</name>
    <dbReference type="NCBI Taxonomy" id="29856"/>
    <lineage>
        <taxon>Eukaryota</taxon>
        <taxon>Fungi</taxon>
        <taxon>Dikarya</taxon>
        <taxon>Ascomycota</taxon>
        <taxon>Pezizomycotina</taxon>
        <taxon>Sordariomycetes</taxon>
        <taxon>Hypocreomycetidae</taxon>
        <taxon>Hypocreales</taxon>
        <taxon>Bionectriaceae</taxon>
        <taxon>Clonostachys</taxon>
    </lineage>
</organism>
<feature type="compositionally biased region" description="Acidic residues" evidence="1">
    <location>
        <begin position="383"/>
        <end position="402"/>
    </location>
</feature>
<evidence type="ECO:0000259" key="2">
    <source>
        <dbReference type="Pfam" id="PF10453"/>
    </source>
</evidence>
<proteinExistence type="predicted"/>
<dbReference type="EMBL" id="JADCTT010000012">
    <property type="protein sequence ID" value="KAF9745897.1"/>
    <property type="molecule type" value="Genomic_DNA"/>
</dbReference>
<dbReference type="AlphaFoldDB" id="A0A8H7K9T9"/>
<feature type="compositionally biased region" description="Low complexity" evidence="1">
    <location>
        <begin position="253"/>
        <end position="270"/>
    </location>
</feature>
<dbReference type="PANTHER" id="PTHR13309:SF0">
    <property type="entry name" value="FMR1-INTERACTING PROTEIN NUFIP1"/>
    <property type="match status" value="1"/>
</dbReference>
<feature type="compositionally biased region" description="Basic and acidic residues" evidence="1">
    <location>
        <begin position="341"/>
        <end position="375"/>
    </location>
</feature>
<dbReference type="GO" id="GO:0005634">
    <property type="term" value="C:nucleus"/>
    <property type="evidence" value="ECO:0007669"/>
    <property type="project" value="TreeGrafter"/>
</dbReference>
<feature type="compositionally biased region" description="Basic and acidic residues" evidence="1">
    <location>
        <begin position="232"/>
        <end position="248"/>
    </location>
</feature>
<protein>
    <recommendedName>
        <fullName evidence="2">FMR1-interacting protein 1 conserved domain-containing protein</fullName>
    </recommendedName>
</protein>
<dbReference type="Proteomes" id="UP000616885">
    <property type="component" value="Unassembled WGS sequence"/>
</dbReference>
<evidence type="ECO:0000256" key="1">
    <source>
        <dbReference type="SAM" id="MobiDB-lite"/>
    </source>
</evidence>
<sequence length="469" mass="50977">MGRIPILRIAVEEEVMGVVEVATILTLAPSLSPSNRLTMNTPANTTPNNPRLQQLPSHAAMVSRARPSIYTTCTCTRPPSSPDRIFNLPSQLPCPALHRSSVSSAAPIWPASALWSSIPPASVGPAPPPHWGGQGHVPSAPYGDSRPRGGYQGRGGSKHSPGVRYEHEPPAVPVNGYAQPYPPPSQYYYSGPPPPPTQSSHRDGRHGHNNSHGRRGGEGNRGRGRGRGGHGSGDRGRSHHKPSNDHGGHHGQQKSSQQKQNQQSKQNQGQRELPIVGRKKKRKTNTLGLTPGMESETEDDEGEEEALVKLLGQEKFQVDDIAEFIAERKRNYPTKARREAKKAAEAAQKNEEKRTSLERQADKLRRQLRKVESSIKRKREQGDEGDEMRDPSSDESSDDDKPEEVSSRPPASNSAPTLLRSLAREPMLLVTASISQLVGPVVRRASAASSMTLLSATPRLRSARPTTGA</sequence>
<dbReference type="InterPro" id="IPR019496">
    <property type="entry name" value="NUFIP1_cons_dom"/>
</dbReference>
<dbReference type="InterPro" id="IPR039136">
    <property type="entry name" value="NUFIP1-like"/>
</dbReference>
<feature type="region of interest" description="Disordered" evidence="1">
    <location>
        <begin position="125"/>
        <end position="306"/>
    </location>
</feature>
<feature type="compositionally biased region" description="Acidic residues" evidence="1">
    <location>
        <begin position="295"/>
        <end position="305"/>
    </location>
</feature>
<feature type="compositionally biased region" description="Pro residues" evidence="1">
    <location>
        <begin position="180"/>
        <end position="197"/>
    </location>
</feature>
<dbReference type="GO" id="GO:0000492">
    <property type="term" value="P:box C/D snoRNP assembly"/>
    <property type="evidence" value="ECO:0007669"/>
    <property type="project" value="TreeGrafter"/>
</dbReference>
<gene>
    <name evidence="3" type="ORF">IM811_004198</name>
</gene>
<evidence type="ECO:0000313" key="3">
    <source>
        <dbReference type="EMBL" id="KAF9745897.1"/>
    </source>
</evidence>
<feature type="region of interest" description="Disordered" evidence="1">
    <location>
        <begin position="449"/>
        <end position="469"/>
    </location>
</feature>
<reference evidence="3" key="1">
    <citation type="submission" date="2020-10" db="EMBL/GenBank/DDBJ databases">
        <title>High-Quality Genome Resource of Clonostachys rosea strain S41 by Oxford Nanopore Long-Read Sequencing.</title>
        <authorList>
            <person name="Wang H."/>
        </authorList>
    </citation>
    <scope>NUCLEOTIDE SEQUENCE</scope>
    <source>
        <strain evidence="3">S41</strain>
    </source>
</reference>
<dbReference type="Pfam" id="PF10453">
    <property type="entry name" value="NUFIP1"/>
    <property type="match status" value="1"/>
</dbReference>
<feature type="region of interest" description="Disordered" evidence="1">
    <location>
        <begin position="327"/>
        <end position="419"/>
    </location>
</feature>
<feature type="compositionally biased region" description="Basic residues" evidence="1">
    <location>
        <begin position="203"/>
        <end position="214"/>
    </location>
</feature>
<accession>A0A8H7K9T9</accession>
<dbReference type="GO" id="GO:0003723">
    <property type="term" value="F:RNA binding"/>
    <property type="evidence" value="ECO:0007669"/>
    <property type="project" value="InterPro"/>
</dbReference>